<evidence type="ECO:0000313" key="2">
    <source>
        <dbReference type="EMBL" id="CAK9017800.1"/>
    </source>
</evidence>
<keyword evidence="3" id="KW-1185">Reference proteome</keyword>
<gene>
    <name evidence="1" type="ORF">SCF082_LOCUS13789</name>
    <name evidence="2" type="ORF">SCF082_LOCUS13810</name>
</gene>
<proteinExistence type="predicted"/>
<comment type="caution">
    <text evidence="2">The sequence shown here is derived from an EMBL/GenBank/DDBJ whole genome shotgun (WGS) entry which is preliminary data.</text>
</comment>
<sequence length="264" mass="30198">MSMDTERHKIPALPLKHDVRKSLESGIAALLSDISPASTEHAECRRLLEQKQLLSSQMEELRATMRNVQEDSERSSDEARQCEAEAALDLSQLAALKDQLQTLREQIQRSKQQQVEHRRAERELRVEMDRAKATFQEVISVEMDVQIAIRSEIGQLQQVVQDLETRIETKMLEIDRLEQANTWARSEVFASGTRWRQQLLWRQQQIRMGRKGAVTTEHTSQEAETLRLMGFCLGALEDDCEEPTTSGKVSGKRPALIVEVHGEL</sequence>
<evidence type="ECO:0000313" key="3">
    <source>
        <dbReference type="Proteomes" id="UP001642464"/>
    </source>
</evidence>
<organism evidence="2 3">
    <name type="scientific">Durusdinium trenchii</name>
    <dbReference type="NCBI Taxonomy" id="1381693"/>
    <lineage>
        <taxon>Eukaryota</taxon>
        <taxon>Sar</taxon>
        <taxon>Alveolata</taxon>
        <taxon>Dinophyceae</taxon>
        <taxon>Suessiales</taxon>
        <taxon>Symbiodiniaceae</taxon>
        <taxon>Durusdinium</taxon>
    </lineage>
</organism>
<accession>A0ABP0JTK6</accession>
<protein>
    <submittedName>
        <fullName evidence="2">Uncharacterized protein</fullName>
    </submittedName>
</protein>
<dbReference type="EMBL" id="CAXAMM010008558">
    <property type="protein sequence ID" value="CAK9017760.1"/>
    <property type="molecule type" value="Genomic_DNA"/>
</dbReference>
<dbReference type="EMBL" id="CAXAMM010008569">
    <property type="protein sequence ID" value="CAK9017800.1"/>
    <property type="molecule type" value="Genomic_DNA"/>
</dbReference>
<dbReference type="Proteomes" id="UP001642464">
    <property type="component" value="Unassembled WGS sequence"/>
</dbReference>
<name>A0ABP0JTK6_9DINO</name>
<reference evidence="2 3" key="1">
    <citation type="submission" date="2024-02" db="EMBL/GenBank/DDBJ databases">
        <authorList>
            <person name="Chen Y."/>
            <person name="Shah S."/>
            <person name="Dougan E. K."/>
            <person name="Thang M."/>
            <person name="Chan C."/>
        </authorList>
    </citation>
    <scope>NUCLEOTIDE SEQUENCE [LARGE SCALE GENOMIC DNA]</scope>
</reference>
<evidence type="ECO:0000313" key="1">
    <source>
        <dbReference type="EMBL" id="CAK9017760.1"/>
    </source>
</evidence>